<protein>
    <submittedName>
        <fullName evidence="1">Uncharacterized protein</fullName>
    </submittedName>
</protein>
<proteinExistence type="predicted"/>
<accession>A0A7J7YS66</accession>
<gene>
    <name evidence="1" type="ORF">mRhiFer1_009808</name>
</gene>
<evidence type="ECO:0000313" key="2">
    <source>
        <dbReference type="Proteomes" id="UP000585614"/>
    </source>
</evidence>
<reference evidence="1 2" key="1">
    <citation type="journal article" date="2020" name="Nature">
        <title>Six reference-quality genomes reveal evolution of bat adaptations.</title>
        <authorList>
            <person name="Jebb D."/>
            <person name="Huang Z."/>
            <person name="Pippel M."/>
            <person name="Hughes G.M."/>
            <person name="Lavrichenko K."/>
            <person name="Devanna P."/>
            <person name="Winkler S."/>
            <person name="Jermiin L.S."/>
            <person name="Skirmuntt E.C."/>
            <person name="Katzourakis A."/>
            <person name="Burkitt-Gray L."/>
            <person name="Ray D.A."/>
            <person name="Sullivan K.A.M."/>
            <person name="Roscito J.G."/>
            <person name="Kirilenko B.M."/>
            <person name="Davalos L.M."/>
            <person name="Corthals A.P."/>
            <person name="Power M.L."/>
            <person name="Jones G."/>
            <person name="Ransome R.D."/>
            <person name="Dechmann D.K.N."/>
            <person name="Locatelli A.G."/>
            <person name="Puechmaille S.J."/>
            <person name="Fedrigo O."/>
            <person name="Jarvis E.D."/>
            <person name="Hiller M."/>
            <person name="Vernes S.C."/>
            <person name="Myers E.W."/>
            <person name="Teeling E.C."/>
        </authorList>
    </citation>
    <scope>NUCLEOTIDE SEQUENCE [LARGE SCALE GENOMIC DNA]</scope>
    <source>
        <strain evidence="1">MRhiFer1</strain>
        <tissue evidence="1">Lung</tissue>
    </source>
</reference>
<dbReference type="EMBL" id="JACAGC010000005">
    <property type="protein sequence ID" value="KAF6364675.1"/>
    <property type="molecule type" value="Genomic_DNA"/>
</dbReference>
<name>A0A7J7YS66_RHIFE</name>
<comment type="caution">
    <text evidence="1">The sequence shown here is derived from an EMBL/GenBank/DDBJ whole genome shotgun (WGS) entry which is preliminary data.</text>
</comment>
<sequence>MASLTTATHSGTCSSPDFLRKAARALTGFCWFMSWTVTPGILRPARCQPEERHKLSFGVVESNSDIFGMVTDGHAFSRALIRCWVRMETSWWTVHTLYCAHGMCAEGQPGVVLRAGTSCDFSAHLACKRAPHWWETAVKFCDRSRWQ</sequence>
<dbReference type="Proteomes" id="UP000585614">
    <property type="component" value="Unassembled WGS sequence"/>
</dbReference>
<dbReference type="AlphaFoldDB" id="A0A7J7YS66"/>
<evidence type="ECO:0000313" key="1">
    <source>
        <dbReference type="EMBL" id="KAF6364675.1"/>
    </source>
</evidence>
<organism evidence="1 2">
    <name type="scientific">Rhinolophus ferrumequinum</name>
    <name type="common">Greater horseshoe bat</name>
    <dbReference type="NCBI Taxonomy" id="59479"/>
    <lineage>
        <taxon>Eukaryota</taxon>
        <taxon>Metazoa</taxon>
        <taxon>Chordata</taxon>
        <taxon>Craniata</taxon>
        <taxon>Vertebrata</taxon>
        <taxon>Euteleostomi</taxon>
        <taxon>Mammalia</taxon>
        <taxon>Eutheria</taxon>
        <taxon>Laurasiatheria</taxon>
        <taxon>Chiroptera</taxon>
        <taxon>Yinpterochiroptera</taxon>
        <taxon>Rhinolophoidea</taxon>
        <taxon>Rhinolophidae</taxon>
        <taxon>Rhinolophinae</taxon>
        <taxon>Rhinolophus</taxon>
    </lineage>
</organism>